<evidence type="ECO:0000313" key="2">
    <source>
        <dbReference type="EMBL" id="CCM66034.1"/>
    </source>
</evidence>
<evidence type="ECO:0008006" key="4">
    <source>
        <dbReference type="Google" id="ProtNLM"/>
    </source>
</evidence>
<dbReference type="InterPro" id="IPR011964">
    <property type="entry name" value="YVTN_b-propeller_repeat"/>
</dbReference>
<dbReference type="HOGENOM" id="CLU_666881_0_0_11"/>
<dbReference type="InterPro" id="IPR015943">
    <property type="entry name" value="WD40/YVTN_repeat-like_dom_sf"/>
</dbReference>
<dbReference type="Gene3D" id="2.130.10.10">
    <property type="entry name" value="YVTN repeat-like/Quinoprotein amine dehydrogenase"/>
    <property type="match status" value="1"/>
</dbReference>
<reference evidence="2 3" key="1">
    <citation type="journal article" date="2013" name="ISME J.">
        <title>Metabolic model for the filamentous 'Candidatus Microthrix parvicella' based on genomic and metagenomic analyses.</title>
        <authorList>
            <person name="Jon McIlroy S."/>
            <person name="Kristiansen R."/>
            <person name="Albertsen M."/>
            <person name="Michael Karst S."/>
            <person name="Rossetti S."/>
            <person name="Lund Nielsen J."/>
            <person name="Tandoi V."/>
            <person name="James Seviour R."/>
            <person name="Nielsen P.H."/>
        </authorList>
    </citation>
    <scope>NUCLEOTIDE SEQUENCE [LARGE SCALE GENOMIC DNA]</scope>
    <source>
        <strain evidence="2 3">RN1</strain>
    </source>
</reference>
<feature type="compositionally biased region" description="Polar residues" evidence="1">
    <location>
        <begin position="33"/>
        <end position="42"/>
    </location>
</feature>
<accession>R4Z524</accession>
<dbReference type="PANTHER" id="PTHR47197">
    <property type="entry name" value="PROTEIN NIRF"/>
    <property type="match status" value="1"/>
</dbReference>
<dbReference type="Pfam" id="PF02239">
    <property type="entry name" value="Cytochrom_D1"/>
    <property type="match status" value="1"/>
</dbReference>
<evidence type="ECO:0000256" key="1">
    <source>
        <dbReference type="SAM" id="MobiDB-lite"/>
    </source>
</evidence>
<dbReference type="STRING" id="1229780.BN381_90105"/>
<keyword evidence="3" id="KW-1185">Reference proteome</keyword>
<comment type="caution">
    <text evidence="2">The sequence shown here is derived from an EMBL/GenBank/DDBJ whole genome shotgun (WGS) entry which is preliminary data.</text>
</comment>
<dbReference type="NCBIfam" id="TIGR02276">
    <property type="entry name" value="beta_rpt_yvtn"/>
    <property type="match status" value="1"/>
</dbReference>
<dbReference type="AlphaFoldDB" id="R4Z524"/>
<dbReference type="PANTHER" id="PTHR47197:SF3">
    <property type="entry name" value="DIHYDRO-HEME D1 DEHYDROGENASE"/>
    <property type="match status" value="1"/>
</dbReference>
<dbReference type="EMBL" id="CANL01000087">
    <property type="protein sequence ID" value="CCM66034.1"/>
    <property type="molecule type" value="Genomic_DNA"/>
</dbReference>
<feature type="region of interest" description="Disordered" evidence="1">
    <location>
        <begin position="31"/>
        <end position="77"/>
    </location>
</feature>
<name>R4Z524_9ACTN</name>
<evidence type="ECO:0000313" key="3">
    <source>
        <dbReference type="Proteomes" id="UP000018291"/>
    </source>
</evidence>
<dbReference type="InterPro" id="IPR011048">
    <property type="entry name" value="Haem_d1_sf"/>
</dbReference>
<organism evidence="2 3">
    <name type="scientific">Candidatus Neomicrothrix parvicella RN1</name>
    <dbReference type="NCBI Taxonomy" id="1229780"/>
    <lineage>
        <taxon>Bacteria</taxon>
        <taxon>Bacillati</taxon>
        <taxon>Actinomycetota</taxon>
        <taxon>Acidimicrobiia</taxon>
        <taxon>Acidimicrobiales</taxon>
        <taxon>Microthrixaceae</taxon>
        <taxon>Candidatus Neomicrothrix</taxon>
    </lineage>
</organism>
<protein>
    <recommendedName>
        <fullName evidence="4">40-residue YVTN family beta-propeller repeat protein</fullName>
    </recommendedName>
</protein>
<dbReference type="Proteomes" id="UP000018291">
    <property type="component" value="Unassembled WGS sequence"/>
</dbReference>
<dbReference type="InterPro" id="IPR051200">
    <property type="entry name" value="Host-pathogen_enzymatic-act"/>
</dbReference>
<dbReference type="SUPFAM" id="SSF51004">
    <property type="entry name" value="C-terminal (heme d1) domain of cytochrome cd1-nitrite reductase"/>
    <property type="match status" value="1"/>
</dbReference>
<sequence>MARAAPGTPVFAGALVLTIVAVLAAGILGDPGPTQQVSASDTTSRDLAPAKTVAQGGTPEPTSTAVPNTAPDDGKTADQRTMSLAGTITDPALRPKSVVASGNGLFFAQNMMYAHNVAVYDRDLKQVKVIDDEVVPSLFGLEGSASLEGAPVEAVFTSDGSEAYVSQYKLYGPGKDNPGTDTCAKGTWDDSFLYRIATDTLTIDQVIPVGPVPKFVAITHDDAMVLVSNWCGYDLSIVDTATGKETRRVDIGRFPRGIAVAPDDSVAYVTAMGTSDIAVVDLKTFDVSWIKGVGEAPRSVALSPDGKTLYVTLNGEAEVKRIDTATRQVTGEVVTGNQPRSMVLSDDGTALYVVNYADDTVSMVRTSDMTELQELPTRHHPIGITYDKATRRVWVACYVGALMVFDNT</sequence>
<dbReference type="RefSeq" id="WP_012231566.1">
    <property type="nucleotide sequence ID" value="NZ_HG422565.1"/>
</dbReference>
<proteinExistence type="predicted"/>
<dbReference type="eggNOG" id="COG3391">
    <property type="taxonomic scope" value="Bacteria"/>
</dbReference>
<gene>
    <name evidence="2" type="ORF">BN381_90105</name>
</gene>